<evidence type="ECO:0000256" key="5">
    <source>
        <dbReference type="ARBA" id="ARBA00022989"/>
    </source>
</evidence>
<proteinExistence type="inferred from homology"/>
<protein>
    <recommendedName>
        <fullName evidence="9">Major facilitator superfamily (MFS) profile domain-containing protein</fullName>
    </recommendedName>
</protein>
<evidence type="ECO:0000256" key="7">
    <source>
        <dbReference type="RuleBase" id="RU003346"/>
    </source>
</evidence>
<reference evidence="10 11" key="1">
    <citation type="submission" date="2021-08" db="EMBL/GenBank/DDBJ databases">
        <title>The highly contiguous genome resource for Trichoderma semiorbis FJ059, a fungal antagonistic to plant pathogens.</title>
        <authorList>
            <person name="Liu T."/>
        </authorList>
    </citation>
    <scope>NUCLEOTIDE SEQUENCE [LARGE SCALE GENOMIC DNA]</scope>
    <source>
        <strain evidence="10 11">FJ059</strain>
    </source>
</reference>
<dbReference type="InterPro" id="IPR003663">
    <property type="entry name" value="Sugar/inositol_transpt"/>
</dbReference>
<comment type="subcellular location">
    <subcellularLocation>
        <location evidence="1">Membrane</location>
        <topology evidence="1">Multi-pass membrane protein</topology>
    </subcellularLocation>
</comment>
<evidence type="ECO:0000256" key="2">
    <source>
        <dbReference type="ARBA" id="ARBA00010992"/>
    </source>
</evidence>
<feature type="transmembrane region" description="Helical" evidence="8">
    <location>
        <begin position="445"/>
        <end position="468"/>
    </location>
</feature>
<feature type="transmembrane region" description="Helical" evidence="8">
    <location>
        <begin position="480"/>
        <end position="498"/>
    </location>
</feature>
<accession>A0A9P8HHS7</accession>
<feature type="transmembrane region" description="Helical" evidence="8">
    <location>
        <begin position="133"/>
        <end position="152"/>
    </location>
</feature>
<name>A0A9P8HHS7_9HYPO</name>
<dbReference type="NCBIfam" id="TIGR00879">
    <property type="entry name" value="SP"/>
    <property type="match status" value="1"/>
</dbReference>
<dbReference type="AlphaFoldDB" id="A0A9P8HHS7"/>
<keyword evidence="3 7" id="KW-0813">Transport</keyword>
<organism evidence="10 11">
    <name type="scientific">Trichoderma semiorbis</name>
    <dbReference type="NCBI Taxonomy" id="1491008"/>
    <lineage>
        <taxon>Eukaryota</taxon>
        <taxon>Fungi</taxon>
        <taxon>Dikarya</taxon>
        <taxon>Ascomycota</taxon>
        <taxon>Pezizomycotina</taxon>
        <taxon>Sordariomycetes</taxon>
        <taxon>Hypocreomycetidae</taxon>
        <taxon>Hypocreales</taxon>
        <taxon>Hypocreaceae</taxon>
        <taxon>Trichoderma</taxon>
    </lineage>
</organism>
<dbReference type="PANTHER" id="PTHR48022">
    <property type="entry name" value="PLASTIDIC GLUCOSE TRANSPORTER 4"/>
    <property type="match status" value="1"/>
</dbReference>
<comment type="similarity">
    <text evidence="2 7">Belongs to the major facilitator superfamily. Sugar transporter (TC 2.A.1.1) family.</text>
</comment>
<feature type="domain" description="Major facilitator superfamily (MFS) profile" evidence="9">
    <location>
        <begin position="57"/>
        <end position="502"/>
    </location>
</feature>
<dbReference type="PROSITE" id="PS00216">
    <property type="entry name" value="SUGAR_TRANSPORT_1"/>
    <property type="match status" value="1"/>
</dbReference>
<keyword evidence="11" id="KW-1185">Reference proteome</keyword>
<feature type="transmembrane region" description="Helical" evidence="8">
    <location>
        <begin position="54"/>
        <end position="70"/>
    </location>
</feature>
<comment type="caution">
    <text evidence="10">The sequence shown here is derived from an EMBL/GenBank/DDBJ whole genome shotgun (WGS) entry which is preliminary data.</text>
</comment>
<evidence type="ECO:0000256" key="3">
    <source>
        <dbReference type="ARBA" id="ARBA00022448"/>
    </source>
</evidence>
<feature type="transmembrane region" description="Helical" evidence="8">
    <location>
        <begin position="310"/>
        <end position="334"/>
    </location>
</feature>
<dbReference type="EMBL" id="JAIMJC010000006">
    <property type="protein sequence ID" value="KAH0524115.1"/>
    <property type="molecule type" value="Genomic_DNA"/>
</dbReference>
<keyword evidence="6 8" id="KW-0472">Membrane</keyword>
<dbReference type="SUPFAM" id="SSF103473">
    <property type="entry name" value="MFS general substrate transporter"/>
    <property type="match status" value="1"/>
</dbReference>
<dbReference type="InterPro" id="IPR020846">
    <property type="entry name" value="MFS_dom"/>
</dbReference>
<evidence type="ECO:0000256" key="1">
    <source>
        <dbReference type="ARBA" id="ARBA00004141"/>
    </source>
</evidence>
<dbReference type="InterPro" id="IPR050360">
    <property type="entry name" value="MFS_Sugar_Transporters"/>
</dbReference>
<feature type="transmembrane region" description="Helical" evidence="8">
    <location>
        <begin position="231"/>
        <end position="252"/>
    </location>
</feature>
<keyword evidence="5 8" id="KW-1133">Transmembrane helix</keyword>
<evidence type="ECO:0000256" key="4">
    <source>
        <dbReference type="ARBA" id="ARBA00022692"/>
    </source>
</evidence>
<dbReference type="InterPro" id="IPR005829">
    <property type="entry name" value="Sugar_transporter_CS"/>
</dbReference>
<dbReference type="InterPro" id="IPR036259">
    <property type="entry name" value="MFS_trans_sf"/>
</dbReference>
<gene>
    <name evidence="10" type="ORF">TsFJ059_009025</name>
</gene>
<evidence type="ECO:0000256" key="6">
    <source>
        <dbReference type="ARBA" id="ARBA00023136"/>
    </source>
</evidence>
<dbReference type="GO" id="GO:0005351">
    <property type="term" value="F:carbohydrate:proton symporter activity"/>
    <property type="evidence" value="ECO:0007669"/>
    <property type="project" value="TreeGrafter"/>
</dbReference>
<keyword evidence="4 8" id="KW-0812">Transmembrane</keyword>
<feature type="transmembrane region" description="Helical" evidence="8">
    <location>
        <begin position="106"/>
        <end position="126"/>
    </location>
</feature>
<evidence type="ECO:0000256" key="8">
    <source>
        <dbReference type="SAM" id="Phobius"/>
    </source>
</evidence>
<dbReference type="Gene3D" id="1.20.1250.20">
    <property type="entry name" value="MFS general substrate transporter like domains"/>
    <property type="match status" value="1"/>
</dbReference>
<feature type="transmembrane region" description="Helical" evidence="8">
    <location>
        <begin position="158"/>
        <end position="175"/>
    </location>
</feature>
<evidence type="ECO:0000313" key="11">
    <source>
        <dbReference type="Proteomes" id="UP000826573"/>
    </source>
</evidence>
<dbReference type="FunFam" id="1.20.1250.20:FF:000078">
    <property type="entry name" value="MFS maltose transporter, putative"/>
    <property type="match status" value="1"/>
</dbReference>
<feature type="transmembrane region" description="Helical" evidence="8">
    <location>
        <begin position="346"/>
        <end position="367"/>
    </location>
</feature>
<sequence>MATNMAEEIHIAPTEKVNHEIDMGDVAIAKQAQDARVTEHSLTLKDVSRHYRSAIGWSFLFSLGVIMAGFDPQLVGTLIAIPRFQHDFGVELDDGSFVVQAKWQSAFNLGVPVGQVLGAFGVGWPLEKFGRRWTLAACCCVTLITVALQTSAQNRPQILIAELINGVVLGAYPVIAPTYISEVTPVVFRGIAAAFVNLSFVIGQLVASGVLAGCQNRDDRWAYDIPFATQLIFPIIILVLLPFCPESPWWLVRRGELQKAERSLKRLTSESVDTSMLLAHIQLTTSLEEVETDTATFIDCFKNTDLRRTVICIMVYAIQPLVANFLVIGYAVYFFELAGLEASDSFNLGVGLLGVGFVGTVLSWFLLNQFGRRTIYNQGCSILVVIVLLVGVLDVVPGYGTTNHNVVWAQCSMMVVYNFFYDLTIGPLCFVYLSEVSSAKLRDKTIAIATTINALINVACAVGIPYAINPDQGNLRGKLAFVFFGVSLPCLSWCFLALPETKGRTFEELDIMFQRRVPTRKFATYKFSEYMEDDEAIANREG</sequence>
<dbReference type="GO" id="GO:0016020">
    <property type="term" value="C:membrane"/>
    <property type="evidence" value="ECO:0007669"/>
    <property type="project" value="UniProtKB-SubCell"/>
</dbReference>
<evidence type="ECO:0000259" key="9">
    <source>
        <dbReference type="PROSITE" id="PS50850"/>
    </source>
</evidence>
<dbReference type="Proteomes" id="UP000826573">
    <property type="component" value="Unassembled WGS sequence"/>
</dbReference>
<feature type="transmembrane region" description="Helical" evidence="8">
    <location>
        <begin position="406"/>
        <end position="433"/>
    </location>
</feature>
<dbReference type="PROSITE" id="PS50850">
    <property type="entry name" value="MFS"/>
    <property type="match status" value="1"/>
</dbReference>
<feature type="transmembrane region" description="Helical" evidence="8">
    <location>
        <begin position="379"/>
        <end position="400"/>
    </location>
</feature>
<dbReference type="PANTHER" id="PTHR48022:SF83">
    <property type="entry name" value="MAJOR FACILITATOR SUPERFAMILY (MFS) PROFILE DOMAIN-CONTAINING PROTEIN"/>
    <property type="match status" value="1"/>
</dbReference>
<dbReference type="Pfam" id="PF00083">
    <property type="entry name" value="Sugar_tr"/>
    <property type="match status" value="1"/>
</dbReference>
<feature type="transmembrane region" description="Helical" evidence="8">
    <location>
        <begin position="187"/>
        <end position="211"/>
    </location>
</feature>
<dbReference type="InterPro" id="IPR005828">
    <property type="entry name" value="MFS_sugar_transport-like"/>
</dbReference>
<evidence type="ECO:0000313" key="10">
    <source>
        <dbReference type="EMBL" id="KAH0524115.1"/>
    </source>
</evidence>